<dbReference type="GO" id="GO:0008017">
    <property type="term" value="F:microtubule binding"/>
    <property type="evidence" value="ECO:0007669"/>
    <property type="project" value="TreeGrafter"/>
</dbReference>
<keyword evidence="4" id="KW-1185">Reference proteome</keyword>
<dbReference type="PANTHER" id="PTHR18947">
    <property type="entry name" value="HOOK PROTEINS"/>
    <property type="match status" value="1"/>
</dbReference>
<reference evidence="3" key="2">
    <citation type="submission" date="2023-06" db="EMBL/GenBank/DDBJ databases">
        <authorList>
            <consortium name="Lawrence Berkeley National Laboratory"/>
            <person name="Haridas S."/>
            <person name="Hensen N."/>
            <person name="Bonometti L."/>
            <person name="Westerberg I."/>
            <person name="Brannstrom I.O."/>
            <person name="Guillou S."/>
            <person name="Cros-Aarteil S."/>
            <person name="Calhoun S."/>
            <person name="Kuo A."/>
            <person name="Mondo S."/>
            <person name="Pangilinan J."/>
            <person name="Riley R."/>
            <person name="Labutti K."/>
            <person name="Andreopoulos B."/>
            <person name="Lipzen A."/>
            <person name="Chen C."/>
            <person name="Yanf M."/>
            <person name="Daum C."/>
            <person name="Ng V."/>
            <person name="Clum A."/>
            <person name="Steindorff A."/>
            <person name="Ohm R."/>
            <person name="Martin F."/>
            <person name="Silar P."/>
            <person name="Natvig D."/>
            <person name="Lalanne C."/>
            <person name="Gautier V."/>
            <person name="Ament-Velasquez S.L."/>
            <person name="Kruys A."/>
            <person name="Hutchinson M.I."/>
            <person name="Powell A.J."/>
            <person name="Barry K."/>
            <person name="Miller A.N."/>
            <person name="Grigoriev I.V."/>
            <person name="Debuchy R."/>
            <person name="Gladieux P."/>
            <person name="Thoren M.H."/>
            <person name="Johannesson H."/>
        </authorList>
    </citation>
    <scope>NUCLEOTIDE SEQUENCE</scope>
    <source>
        <strain evidence="3">CBS 958.72</strain>
    </source>
</reference>
<protein>
    <recommendedName>
        <fullName evidence="5">Calponin-homology (CH) domain-containing protein</fullName>
    </recommendedName>
</protein>
<comment type="caution">
    <text evidence="3">The sequence shown here is derived from an EMBL/GenBank/DDBJ whole genome shotgun (WGS) entry which is preliminary data.</text>
</comment>
<dbReference type="Proteomes" id="UP001287356">
    <property type="component" value="Unassembled WGS sequence"/>
</dbReference>
<sequence>MTQYSSQTQTALLRWVNTFDTRRKAATLQDLQDGVVLGQILEQMLAPEFDSSSLAQHPSTLEENKQNLETVYRGLASFLRDDIPALAPSPSKFRAITENPDDNKMCEFLTSFLIAACLGSLSKTYVPKIMELDIAAQGEIAKIIGHMNQLRMEIESNNTPSQEDPIDLQTFRDPDLMEEELDQTKKNLDMIKKQNADLQSRIDKLLDSREALLQDLRNAQDELSTHKRTRGADATTAIRDLRNEIREKIVEIDRLEDMVQKETVRSARLEKENEGLRFKAERTKDLEDKITMLDHDTKLQQQHIKGLENYRKKAQDLTAIQQRNRILDEQIIQLEQDLRDFEDVKALNRKLQKEIEEKSRVLATNEQEIIFTIQSKNVLQDANEELKRRVDLLESRRQLDESRIRDLQEQLQLGDVAQPGSESPDASTSKFNLEQELESTADPAVALRLELSRLKAENSLLRNNMTVASENERLRTELDSSNEKVIHYRLKCTEAMEKHAVIQEQINALVNSMTAEGDSVFINMRKDFLETTREVEKLRKQVQELEADATDRERELIHIKTDLNAIGDEQSSALAALKSSDELISDSLKTELDATRARLSNKTFELDQMKEQLMGALISKDMIRKKLDEAVAAAVPNGPPTPDDAPKAKKEDAEKIEKLRAALKQKIEQLEKAEQDKYDLQRRLKVAENGGANAEQKAKNEQAIKTLLRENAMISTAWYDLTGRLQTNNVVLQRRHDAPKSWLNKQRQLVNATPRR</sequence>
<keyword evidence="1" id="KW-0175">Coiled coil</keyword>
<evidence type="ECO:0000256" key="2">
    <source>
        <dbReference type="SAM" id="MobiDB-lite"/>
    </source>
</evidence>
<dbReference type="SUPFAM" id="SSF116907">
    <property type="entry name" value="Hook domain"/>
    <property type="match status" value="1"/>
</dbReference>
<dbReference type="GO" id="GO:0031122">
    <property type="term" value="P:cytoplasmic microtubule organization"/>
    <property type="evidence" value="ECO:0007669"/>
    <property type="project" value="TreeGrafter"/>
</dbReference>
<feature type="coiled-coil region" evidence="1">
    <location>
        <begin position="317"/>
        <end position="410"/>
    </location>
</feature>
<feature type="region of interest" description="Disordered" evidence="2">
    <location>
        <begin position="411"/>
        <end position="435"/>
    </location>
</feature>
<dbReference type="GO" id="GO:0005815">
    <property type="term" value="C:microtubule organizing center"/>
    <property type="evidence" value="ECO:0007669"/>
    <property type="project" value="TreeGrafter"/>
</dbReference>
<evidence type="ECO:0008006" key="5">
    <source>
        <dbReference type="Google" id="ProtNLM"/>
    </source>
</evidence>
<feature type="coiled-coil region" evidence="1">
    <location>
        <begin position="444"/>
        <end position="471"/>
    </location>
</feature>
<organism evidence="3 4">
    <name type="scientific">Lasiosphaeria ovina</name>
    <dbReference type="NCBI Taxonomy" id="92902"/>
    <lineage>
        <taxon>Eukaryota</taxon>
        <taxon>Fungi</taxon>
        <taxon>Dikarya</taxon>
        <taxon>Ascomycota</taxon>
        <taxon>Pezizomycotina</taxon>
        <taxon>Sordariomycetes</taxon>
        <taxon>Sordariomycetidae</taxon>
        <taxon>Sordariales</taxon>
        <taxon>Lasiosphaeriaceae</taxon>
        <taxon>Lasiosphaeria</taxon>
    </lineage>
</organism>
<dbReference type="CDD" id="cd22211">
    <property type="entry name" value="HkD_SF"/>
    <property type="match status" value="1"/>
</dbReference>
<dbReference type="GO" id="GO:0030705">
    <property type="term" value="P:cytoskeleton-dependent intracellular transport"/>
    <property type="evidence" value="ECO:0007669"/>
    <property type="project" value="TreeGrafter"/>
</dbReference>
<dbReference type="PANTHER" id="PTHR18947:SF28">
    <property type="entry name" value="GIRDIN, ISOFORM A"/>
    <property type="match status" value="1"/>
</dbReference>
<feature type="compositionally biased region" description="Polar residues" evidence="2">
    <location>
        <begin position="420"/>
        <end position="432"/>
    </location>
</feature>
<feature type="coiled-coil region" evidence="1">
    <location>
        <begin position="528"/>
        <end position="555"/>
    </location>
</feature>
<reference evidence="3" key="1">
    <citation type="journal article" date="2023" name="Mol. Phylogenet. Evol.">
        <title>Genome-scale phylogeny and comparative genomics of the fungal order Sordariales.</title>
        <authorList>
            <person name="Hensen N."/>
            <person name="Bonometti L."/>
            <person name="Westerberg I."/>
            <person name="Brannstrom I.O."/>
            <person name="Guillou S."/>
            <person name="Cros-Aarteil S."/>
            <person name="Calhoun S."/>
            <person name="Haridas S."/>
            <person name="Kuo A."/>
            <person name="Mondo S."/>
            <person name="Pangilinan J."/>
            <person name="Riley R."/>
            <person name="LaButti K."/>
            <person name="Andreopoulos B."/>
            <person name="Lipzen A."/>
            <person name="Chen C."/>
            <person name="Yan M."/>
            <person name="Daum C."/>
            <person name="Ng V."/>
            <person name="Clum A."/>
            <person name="Steindorff A."/>
            <person name="Ohm R.A."/>
            <person name="Martin F."/>
            <person name="Silar P."/>
            <person name="Natvig D.O."/>
            <person name="Lalanne C."/>
            <person name="Gautier V."/>
            <person name="Ament-Velasquez S.L."/>
            <person name="Kruys A."/>
            <person name="Hutchinson M.I."/>
            <person name="Powell A.J."/>
            <person name="Barry K."/>
            <person name="Miller A.N."/>
            <person name="Grigoriev I.V."/>
            <person name="Debuchy R."/>
            <person name="Gladieux P."/>
            <person name="Hiltunen Thoren M."/>
            <person name="Johannesson H."/>
        </authorList>
    </citation>
    <scope>NUCLEOTIDE SEQUENCE</scope>
    <source>
        <strain evidence="3">CBS 958.72</strain>
    </source>
</reference>
<dbReference type="AlphaFoldDB" id="A0AAE0KAA7"/>
<dbReference type="GO" id="GO:0051959">
    <property type="term" value="F:dynein light intermediate chain binding"/>
    <property type="evidence" value="ECO:0007669"/>
    <property type="project" value="TreeGrafter"/>
</dbReference>
<evidence type="ECO:0000313" key="3">
    <source>
        <dbReference type="EMBL" id="KAK3372769.1"/>
    </source>
</evidence>
<evidence type="ECO:0000313" key="4">
    <source>
        <dbReference type="Proteomes" id="UP001287356"/>
    </source>
</evidence>
<feature type="coiled-coil region" evidence="1">
    <location>
        <begin position="649"/>
        <end position="690"/>
    </location>
</feature>
<dbReference type="InterPro" id="IPR036872">
    <property type="entry name" value="CH_dom_sf"/>
</dbReference>
<dbReference type="GO" id="GO:0005737">
    <property type="term" value="C:cytoplasm"/>
    <property type="evidence" value="ECO:0007669"/>
    <property type="project" value="TreeGrafter"/>
</dbReference>
<dbReference type="EMBL" id="JAULSN010000004">
    <property type="protein sequence ID" value="KAK3372769.1"/>
    <property type="molecule type" value="Genomic_DNA"/>
</dbReference>
<dbReference type="Gene3D" id="1.10.418.10">
    <property type="entry name" value="Calponin-like domain"/>
    <property type="match status" value="1"/>
</dbReference>
<feature type="coiled-coil region" evidence="1">
    <location>
        <begin position="181"/>
        <end position="272"/>
    </location>
</feature>
<name>A0AAE0KAA7_9PEZI</name>
<proteinExistence type="predicted"/>
<gene>
    <name evidence="3" type="ORF">B0T24DRAFT_242256</name>
</gene>
<evidence type="ECO:0000256" key="1">
    <source>
        <dbReference type="SAM" id="Coils"/>
    </source>
</evidence>
<accession>A0AAE0KAA7</accession>